<accession>A0ABQ9FVT2</accession>
<reference evidence="4 5" key="1">
    <citation type="submission" date="2022-12" db="EMBL/GenBank/DDBJ databases">
        <title>Chromosome-level genome of Tegillarca granosa.</title>
        <authorList>
            <person name="Kim J."/>
        </authorList>
    </citation>
    <scope>NUCLEOTIDE SEQUENCE [LARGE SCALE GENOMIC DNA]</scope>
    <source>
        <strain evidence="4">Teg-2019</strain>
        <tissue evidence="4">Adductor muscle</tissue>
    </source>
</reference>
<dbReference type="PANTHER" id="PTHR16301:SF25">
    <property type="entry name" value="PROTEIN IMPACT"/>
    <property type="match status" value="1"/>
</dbReference>
<evidence type="ECO:0000256" key="2">
    <source>
        <dbReference type="SAM" id="MobiDB-lite"/>
    </source>
</evidence>
<dbReference type="Proteomes" id="UP001217089">
    <property type="component" value="Unassembled WGS sequence"/>
</dbReference>
<name>A0ABQ9FVT2_TEGGR</name>
<dbReference type="InterPro" id="IPR036956">
    <property type="entry name" value="Impact_N_sf"/>
</dbReference>
<feature type="domain" description="Impact N-terminal" evidence="3">
    <location>
        <begin position="137"/>
        <end position="239"/>
    </location>
</feature>
<dbReference type="InterPro" id="IPR020568">
    <property type="entry name" value="Ribosomal_Su5_D2-typ_SF"/>
</dbReference>
<evidence type="ECO:0000313" key="5">
    <source>
        <dbReference type="Proteomes" id="UP001217089"/>
    </source>
</evidence>
<protein>
    <recommendedName>
        <fullName evidence="3">Impact N-terminal domain-containing protein</fullName>
    </recommendedName>
</protein>
<organism evidence="4 5">
    <name type="scientific">Tegillarca granosa</name>
    <name type="common">Malaysian cockle</name>
    <name type="synonym">Anadara granosa</name>
    <dbReference type="NCBI Taxonomy" id="220873"/>
    <lineage>
        <taxon>Eukaryota</taxon>
        <taxon>Metazoa</taxon>
        <taxon>Spiralia</taxon>
        <taxon>Lophotrochozoa</taxon>
        <taxon>Mollusca</taxon>
        <taxon>Bivalvia</taxon>
        <taxon>Autobranchia</taxon>
        <taxon>Pteriomorphia</taxon>
        <taxon>Arcoida</taxon>
        <taxon>Arcoidea</taxon>
        <taxon>Arcidae</taxon>
        <taxon>Tegillarca</taxon>
    </lineage>
</organism>
<proteinExistence type="inferred from homology"/>
<dbReference type="Gene3D" id="3.30.230.30">
    <property type="entry name" value="Impact, N-terminal domain"/>
    <property type="match status" value="1"/>
</dbReference>
<gene>
    <name evidence="4" type="ORF">KUTeg_001089</name>
</gene>
<keyword evidence="5" id="KW-1185">Reference proteome</keyword>
<evidence type="ECO:0000259" key="3">
    <source>
        <dbReference type="Pfam" id="PF01205"/>
    </source>
</evidence>
<dbReference type="PANTHER" id="PTHR16301">
    <property type="entry name" value="IMPACT-RELATED"/>
    <property type="match status" value="1"/>
</dbReference>
<dbReference type="InterPro" id="IPR001498">
    <property type="entry name" value="Impact_N"/>
</dbReference>
<dbReference type="InterPro" id="IPR023582">
    <property type="entry name" value="Impact"/>
</dbReference>
<evidence type="ECO:0000256" key="1">
    <source>
        <dbReference type="ARBA" id="ARBA00007665"/>
    </source>
</evidence>
<sequence length="243" mass="26953">MSERDNKRKRINSGMQTDPIENVSKNMASNNINKESENSNTNYTNAESHTAQILQAIAGIQETVNNINSKIDNNSSRLDALHKDIHDPLGGIEQRLQCLSDESNYTGEIIAQLQKQNKDFSYEMGVMKGNVINDRGNVFIGRATNVSTYGETREAVRQILRKPDIITATHNSYAYSFTDIHGKQHQGYDDDGEFGAGSKLLKLLKDNKHDNVLVVVSRYAGDKLGPQRFNHLATAGNAAVTSL</sequence>
<evidence type="ECO:0000313" key="4">
    <source>
        <dbReference type="EMBL" id="KAJ8321363.1"/>
    </source>
</evidence>
<feature type="region of interest" description="Disordered" evidence="2">
    <location>
        <begin position="1"/>
        <end position="25"/>
    </location>
</feature>
<dbReference type="EMBL" id="JARBDR010000100">
    <property type="protein sequence ID" value="KAJ8321363.1"/>
    <property type="molecule type" value="Genomic_DNA"/>
</dbReference>
<dbReference type="Pfam" id="PF01205">
    <property type="entry name" value="Impact_N"/>
    <property type="match status" value="1"/>
</dbReference>
<comment type="caution">
    <text evidence="4">The sequence shown here is derived from an EMBL/GenBank/DDBJ whole genome shotgun (WGS) entry which is preliminary data.</text>
</comment>
<comment type="similarity">
    <text evidence="1">Belongs to the IMPACT family.</text>
</comment>
<dbReference type="SUPFAM" id="SSF54211">
    <property type="entry name" value="Ribosomal protein S5 domain 2-like"/>
    <property type="match status" value="1"/>
</dbReference>